<evidence type="ECO:0000313" key="1">
    <source>
        <dbReference type="EMBL" id="EPG76247.1"/>
    </source>
</evidence>
<comment type="caution">
    <text evidence="1">The sequence shown here is derived from an EMBL/GenBank/DDBJ whole genome shotgun (WGS) entry which is preliminary data.</text>
</comment>
<reference evidence="1" key="1">
    <citation type="submission" date="2013-04" db="EMBL/GenBank/DDBJ databases">
        <authorList>
            <person name="Harkins D.M."/>
            <person name="Durkin A.S."/>
            <person name="Selengut J.D."/>
            <person name="Sanka R."/>
            <person name="DePew J."/>
            <person name="Purushe J."/>
            <person name="Ahmed A."/>
            <person name="van der Linden H."/>
            <person name="Goris M.G.A."/>
            <person name="Hartskeerl R.A."/>
            <person name="Vinetz J.M."/>
            <person name="Sutton G.G."/>
            <person name="Nelson W.C."/>
            <person name="Fouts D.E."/>
        </authorList>
    </citation>
    <scope>NUCLEOTIDE SEQUENCE [LARGE SCALE GENOMIC DNA]</scope>
    <source>
        <strain evidence="1">BUT 6</strain>
    </source>
</reference>
<gene>
    <name evidence="1" type="ORF">LEP1GSC058_1254</name>
</gene>
<evidence type="ECO:0000313" key="2">
    <source>
        <dbReference type="Proteomes" id="UP000014540"/>
    </source>
</evidence>
<organism evidence="1 2">
    <name type="scientific">Leptospira fainei serovar Hurstbridge str. BUT 6</name>
    <dbReference type="NCBI Taxonomy" id="1193011"/>
    <lineage>
        <taxon>Bacteria</taxon>
        <taxon>Pseudomonadati</taxon>
        <taxon>Spirochaetota</taxon>
        <taxon>Spirochaetia</taxon>
        <taxon>Leptospirales</taxon>
        <taxon>Leptospiraceae</taxon>
        <taxon>Leptospira</taxon>
    </lineage>
</organism>
<protein>
    <submittedName>
        <fullName evidence="1">Uncharacterized protein</fullName>
    </submittedName>
</protein>
<proteinExistence type="predicted"/>
<dbReference type="AlphaFoldDB" id="S3W857"/>
<dbReference type="Proteomes" id="UP000014540">
    <property type="component" value="Unassembled WGS sequence"/>
</dbReference>
<keyword evidence="2" id="KW-1185">Reference proteome</keyword>
<sequence>MTEAGFFSFLLPDFGNYRPCFRPSAAFCQIFEPIVPKAGTDRLCVWIKK</sequence>
<accession>S3W857</accession>
<name>S3W857_9LEPT</name>
<dbReference type="EMBL" id="AKWZ02000001">
    <property type="protein sequence ID" value="EPG76247.1"/>
    <property type="molecule type" value="Genomic_DNA"/>
</dbReference>
<dbReference type="STRING" id="1193011.LEP1GSC058_1254"/>